<feature type="domain" description="SnoaL-like" evidence="1">
    <location>
        <begin position="6"/>
        <end position="106"/>
    </location>
</feature>
<sequence>MEASLEAYLAAFLTDDHKGMLSFMADEVSFSDPLSGNIDSKANLTKHLAQAGGVIGEITQRVEDLAVQGNVAFLRWLHEGTNQVTGRRYSFSGVTFLRFKGSFVIEHRDFFDPKTLVSQFVEAKKHRSRANL</sequence>
<dbReference type="Proteomes" id="UP001189429">
    <property type="component" value="Unassembled WGS sequence"/>
</dbReference>
<dbReference type="Pfam" id="PF12680">
    <property type="entry name" value="SnoaL_2"/>
    <property type="match status" value="1"/>
</dbReference>
<protein>
    <recommendedName>
        <fullName evidence="1">SnoaL-like domain-containing protein</fullName>
    </recommendedName>
</protein>
<keyword evidence="3" id="KW-1185">Reference proteome</keyword>
<name>A0ABN9Q864_9DINO</name>
<organism evidence="2 3">
    <name type="scientific">Prorocentrum cordatum</name>
    <dbReference type="NCBI Taxonomy" id="2364126"/>
    <lineage>
        <taxon>Eukaryota</taxon>
        <taxon>Sar</taxon>
        <taxon>Alveolata</taxon>
        <taxon>Dinophyceae</taxon>
        <taxon>Prorocentrales</taxon>
        <taxon>Prorocentraceae</taxon>
        <taxon>Prorocentrum</taxon>
    </lineage>
</organism>
<dbReference type="EMBL" id="CAUYUJ010002425">
    <property type="protein sequence ID" value="CAK0800730.1"/>
    <property type="molecule type" value="Genomic_DNA"/>
</dbReference>
<dbReference type="Gene3D" id="3.10.450.50">
    <property type="match status" value="1"/>
</dbReference>
<gene>
    <name evidence="2" type="ORF">PCOR1329_LOCUS8795</name>
</gene>
<dbReference type="InterPro" id="IPR032710">
    <property type="entry name" value="NTF2-like_dom_sf"/>
</dbReference>
<reference evidence="2" key="1">
    <citation type="submission" date="2023-10" db="EMBL/GenBank/DDBJ databases">
        <authorList>
            <person name="Chen Y."/>
            <person name="Shah S."/>
            <person name="Dougan E. K."/>
            <person name="Thang M."/>
            <person name="Chan C."/>
        </authorList>
    </citation>
    <scope>NUCLEOTIDE SEQUENCE [LARGE SCALE GENOMIC DNA]</scope>
</reference>
<dbReference type="InterPro" id="IPR037401">
    <property type="entry name" value="SnoaL-like"/>
</dbReference>
<evidence type="ECO:0000259" key="1">
    <source>
        <dbReference type="Pfam" id="PF12680"/>
    </source>
</evidence>
<evidence type="ECO:0000313" key="2">
    <source>
        <dbReference type="EMBL" id="CAK0800730.1"/>
    </source>
</evidence>
<proteinExistence type="predicted"/>
<comment type="caution">
    <text evidence="2">The sequence shown here is derived from an EMBL/GenBank/DDBJ whole genome shotgun (WGS) entry which is preliminary data.</text>
</comment>
<dbReference type="SUPFAM" id="SSF54427">
    <property type="entry name" value="NTF2-like"/>
    <property type="match status" value="1"/>
</dbReference>
<evidence type="ECO:0000313" key="3">
    <source>
        <dbReference type="Proteomes" id="UP001189429"/>
    </source>
</evidence>
<accession>A0ABN9Q864</accession>